<dbReference type="InParanoid" id="A0A0C3C2K5"/>
<organism evidence="1 2">
    <name type="scientific">Oidiodendron maius (strain Zn)</name>
    <dbReference type="NCBI Taxonomy" id="913774"/>
    <lineage>
        <taxon>Eukaryota</taxon>
        <taxon>Fungi</taxon>
        <taxon>Dikarya</taxon>
        <taxon>Ascomycota</taxon>
        <taxon>Pezizomycotina</taxon>
        <taxon>Leotiomycetes</taxon>
        <taxon>Leotiomycetes incertae sedis</taxon>
        <taxon>Myxotrichaceae</taxon>
        <taxon>Oidiodendron</taxon>
    </lineage>
</organism>
<keyword evidence="2" id="KW-1185">Reference proteome</keyword>
<dbReference type="Proteomes" id="UP000054321">
    <property type="component" value="Unassembled WGS sequence"/>
</dbReference>
<reference evidence="1 2" key="1">
    <citation type="submission" date="2014-04" db="EMBL/GenBank/DDBJ databases">
        <authorList>
            <consortium name="DOE Joint Genome Institute"/>
            <person name="Kuo A."/>
            <person name="Martino E."/>
            <person name="Perotto S."/>
            <person name="Kohler A."/>
            <person name="Nagy L.G."/>
            <person name="Floudas D."/>
            <person name="Copeland A."/>
            <person name="Barry K.W."/>
            <person name="Cichocki N."/>
            <person name="Veneault-Fourrey C."/>
            <person name="LaButti K."/>
            <person name="Lindquist E.A."/>
            <person name="Lipzen A."/>
            <person name="Lundell T."/>
            <person name="Morin E."/>
            <person name="Murat C."/>
            <person name="Sun H."/>
            <person name="Tunlid A."/>
            <person name="Henrissat B."/>
            <person name="Grigoriev I.V."/>
            <person name="Hibbett D.S."/>
            <person name="Martin F."/>
            <person name="Nordberg H.P."/>
            <person name="Cantor M.N."/>
            <person name="Hua S.X."/>
        </authorList>
    </citation>
    <scope>NUCLEOTIDE SEQUENCE [LARGE SCALE GENOMIC DNA]</scope>
    <source>
        <strain evidence="1 2">Zn</strain>
    </source>
</reference>
<proteinExistence type="predicted"/>
<sequence>MCLKEEALFSYIIDPHDNPHKRLEKTKERIINYQLLISSTLKPNTPDETPAFLFLAQRETQNQFFQVFWEYWMDVDLDGVVEPHDVVQDVLGRAAVAMGFGRNALDNLEDLIEEYMKDRTLRQIGGFV</sequence>
<protein>
    <submittedName>
        <fullName evidence="1">Uncharacterized protein</fullName>
    </submittedName>
</protein>
<name>A0A0C3C2K5_OIDMZ</name>
<dbReference type="AlphaFoldDB" id="A0A0C3C2K5"/>
<dbReference type="EMBL" id="KN832899">
    <property type="protein sequence ID" value="KIM93098.1"/>
    <property type="molecule type" value="Genomic_DNA"/>
</dbReference>
<evidence type="ECO:0000313" key="1">
    <source>
        <dbReference type="EMBL" id="KIM93098.1"/>
    </source>
</evidence>
<gene>
    <name evidence="1" type="ORF">OIDMADRAFT_36032</name>
</gene>
<accession>A0A0C3C2K5</accession>
<reference evidence="2" key="2">
    <citation type="submission" date="2015-01" db="EMBL/GenBank/DDBJ databases">
        <title>Evolutionary Origins and Diversification of the Mycorrhizal Mutualists.</title>
        <authorList>
            <consortium name="DOE Joint Genome Institute"/>
            <consortium name="Mycorrhizal Genomics Consortium"/>
            <person name="Kohler A."/>
            <person name="Kuo A."/>
            <person name="Nagy L.G."/>
            <person name="Floudas D."/>
            <person name="Copeland A."/>
            <person name="Barry K.W."/>
            <person name="Cichocki N."/>
            <person name="Veneault-Fourrey C."/>
            <person name="LaButti K."/>
            <person name="Lindquist E.A."/>
            <person name="Lipzen A."/>
            <person name="Lundell T."/>
            <person name="Morin E."/>
            <person name="Murat C."/>
            <person name="Riley R."/>
            <person name="Ohm R."/>
            <person name="Sun H."/>
            <person name="Tunlid A."/>
            <person name="Henrissat B."/>
            <person name="Grigoriev I.V."/>
            <person name="Hibbett D.S."/>
            <person name="Martin F."/>
        </authorList>
    </citation>
    <scope>NUCLEOTIDE SEQUENCE [LARGE SCALE GENOMIC DNA]</scope>
    <source>
        <strain evidence="2">Zn</strain>
    </source>
</reference>
<evidence type="ECO:0000313" key="2">
    <source>
        <dbReference type="Proteomes" id="UP000054321"/>
    </source>
</evidence>
<dbReference type="HOGENOM" id="CLU_1960221_0_0_1"/>